<keyword evidence="9" id="KW-1185">Reference proteome</keyword>
<dbReference type="InterPro" id="IPR044066">
    <property type="entry name" value="TRIAD_supradom"/>
</dbReference>
<keyword evidence="4" id="KW-0863">Zinc-finger</keyword>
<proteinExistence type="predicted"/>
<sequence>MRFLCAQCKVGWHTGIDCEEFGKLNKSEEEKEDLVLHQLAKRNGWKQCPRCKIYIQLGFGCHTMHCSCCGCCFCYGCGVAYGDPSGHDPDSRRCYRAFNKRARKS</sequence>
<evidence type="ECO:0000313" key="8">
    <source>
        <dbReference type="EMBL" id="KAK1390789.1"/>
    </source>
</evidence>
<gene>
    <name evidence="8" type="ORF">POM88_018967</name>
</gene>
<name>A0AAD8IRG8_9APIA</name>
<reference evidence="8" key="1">
    <citation type="submission" date="2023-02" db="EMBL/GenBank/DDBJ databases">
        <title>Genome of toxic invasive species Heracleum sosnowskyi carries increased number of genes despite the absence of recent whole-genome duplications.</title>
        <authorList>
            <person name="Schelkunov M."/>
            <person name="Shtratnikova V."/>
            <person name="Makarenko M."/>
            <person name="Klepikova A."/>
            <person name="Omelchenko D."/>
            <person name="Novikova G."/>
            <person name="Obukhova E."/>
            <person name="Bogdanov V."/>
            <person name="Penin A."/>
            <person name="Logacheva M."/>
        </authorList>
    </citation>
    <scope>NUCLEOTIDE SEQUENCE</scope>
    <source>
        <strain evidence="8">Hsosn_3</strain>
        <tissue evidence="8">Leaf</tissue>
    </source>
</reference>
<feature type="domain" description="RING-type" evidence="7">
    <location>
        <begin position="1"/>
        <end position="94"/>
    </location>
</feature>
<evidence type="ECO:0000256" key="2">
    <source>
        <dbReference type="ARBA" id="ARBA00022723"/>
    </source>
</evidence>
<evidence type="ECO:0000313" key="9">
    <source>
        <dbReference type="Proteomes" id="UP001237642"/>
    </source>
</evidence>
<evidence type="ECO:0000256" key="4">
    <source>
        <dbReference type="ARBA" id="ARBA00022771"/>
    </source>
</evidence>
<keyword evidence="3" id="KW-0677">Repeat</keyword>
<dbReference type="PANTHER" id="PTHR11685">
    <property type="entry name" value="RBR FAMILY RING FINGER AND IBR DOMAIN-CONTAINING"/>
    <property type="match status" value="1"/>
</dbReference>
<dbReference type="Proteomes" id="UP001237642">
    <property type="component" value="Unassembled WGS sequence"/>
</dbReference>
<dbReference type="AlphaFoldDB" id="A0AAD8IRG8"/>
<keyword evidence="2" id="KW-0479">Metal-binding</keyword>
<evidence type="ECO:0000256" key="5">
    <source>
        <dbReference type="ARBA" id="ARBA00022786"/>
    </source>
</evidence>
<comment type="caution">
    <text evidence="8">The sequence shown here is derived from an EMBL/GenBank/DDBJ whole genome shotgun (WGS) entry which is preliminary data.</text>
</comment>
<protein>
    <submittedName>
        <fullName evidence="8">RING/U-box superfamily protein</fullName>
    </submittedName>
</protein>
<dbReference type="PROSITE" id="PS51873">
    <property type="entry name" value="TRIAD"/>
    <property type="match status" value="1"/>
</dbReference>
<dbReference type="Gene3D" id="1.20.120.1750">
    <property type="match status" value="1"/>
</dbReference>
<dbReference type="SUPFAM" id="SSF57850">
    <property type="entry name" value="RING/U-box"/>
    <property type="match status" value="1"/>
</dbReference>
<keyword evidence="6" id="KW-0862">Zinc</keyword>
<keyword evidence="1" id="KW-0808">Transferase</keyword>
<dbReference type="InterPro" id="IPR031127">
    <property type="entry name" value="E3_UB_ligase_RBR"/>
</dbReference>
<evidence type="ECO:0000256" key="1">
    <source>
        <dbReference type="ARBA" id="ARBA00022679"/>
    </source>
</evidence>
<evidence type="ECO:0000259" key="7">
    <source>
        <dbReference type="PROSITE" id="PS51873"/>
    </source>
</evidence>
<dbReference type="GO" id="GO:0004842">
    <property type="term" value="F:ubiquitin-protein transferase activity"/>
    <property type="evidence" value="ECO:0007669"/>
    <property type="project" value="InterPro"/>
</dbReference>
<dbReference type="EMBL" id="JAUIZM010000004">
    <property type="protein sequence ID" value="KAK1390789.1"/>
    <property type="molecule type" value="Genomic_DNA"/>
</dbReference>
<organism evidence="8 9">
    <name type="scientific">Heracleum sosnowskyi</name>
    <dbReference type="NCBI Taxonomy" id="360622"/>
    <lineage>
        <taxon>Eukaryota</taxon>
        <taxon>Viridiplantae</taxon>
        <taxon>Streptophyta</taxon>
        <taxon>Embryophyta</taxon>
        <taxon>Tracheophyta</taxon>
        <taxon>Spermatophyta</taxon>
        <taxon>Magnoliopsida</taxon>
        <taxon>eudicotyledons</taxon>
        <taxon>Gunneridae</taxon>
        <taxon>Pentapetalae</taxon>
        <taxon>asterids</taxon>
        <taxon>campanulids</taxon>
        <taxon>Apiales</taxon>
        <taxon>Apiaceae</taxon>
        <taxon>Apioideae</taxon>
        <taxon>apioid superclade</taxon>
        <taxon>Tordylieae</taxon>
        <taxon>Tordyliinae</taxon>
        <taxon>Heracleum</taxon>
    </lineage>
</organism>
<accession>A0AAD8IRG8</accession>
<evidence type="ECO:0000256" key="3">
    <source>
        <dbReference type="ARBA" id="ARBA00022737"/>
    </source>
</evidence>
<dbReference type="GO" id="GO:0008270">
    <property type="term" value="F:zinc ion binding"/>
    <property type="evidence" value="ECO:0007669"/>
    <property type="project" value="UniProtKB-KW"/>
</dbReference>
<reference evidence="8" key="2">
    <citation type="submission" date="2023-05" db="EMBL/GenBank/DDBJ databases">
        <authorList>
            <person name="Schelkunov M.I."/>
        </authorList>
    </citation>
    <scope>NUCLEOTIDE SEQUENCE</scope>
    <source>
        <strain evidence="8">Hsosn_3</strain>
        <tissue evidence="8">Leaf</tissue>
    </source>
</reference>
<evidence type="ECO:0000256" key="6">
    <source>
        <dbReference type="ARBA" id="ARBA00022833"/>
    </source>
</evidence>
<dbReference type="GO" id="GO:0016567">
    <property type="term" value="P:protein ubiquitination"/>
    <property type="evidence" value="ECO:0007669"/>
    <property type="project" value="InterPro"/>
</dbReference>
<keyword evidence="5" id="KW-0833">Ubl conjugation pathway</keyword>